<dbReference type="EMBL" id="CAMGYJ010000006">
    <property type="protein sequence ID" value="CAI0436201.1"/>
    <property type="molecule type" value="Genomic_DNA"/>
</dbReference>
<evidence type="ECO:0000256" key="7">
    <source>
        <dbReference type="SAM" id="MobiDB-lite"/>
    </source>
</evidence>
<dbReference type="PANTHER" id="PTHR23500:SF30">
    <property type="entry name" value="SUGAR TRANSPORT PROTEIN 3"/>
    <property type="match status" value="1"/>
</dbReference>
<gene>
    <name evidence="9" type="ORF">LITE_LOCUS24987</name>
</gene>
<reference evidence="9" key="1">
    <citation type="submission" date="2022-08" db="EMBL/GenBank/DDBJ databases">
        <authorList>
            <person name="Gutierrez-Valencia J."/>
        </authorList>
    </citation>
    <scope>NUCLEOTIDE SEQUENCE</scope>
</reference>
<evidence type="ECO:0000256" key="8">
    <source>
        <dbReference type="SAM" id="Phobius"/>
    </source>
</evidence>
<evidence type="ECO:0000256" key="1">
    <source>
        <dbReference type="ARBA" id="ARBA00004370"/>
    </source>
</evidence>
<dbReference type="InterPro" id="IPR045262">
    <property type="entry name" value="STP/PLT_plant"/>
</dbReference>
<keyword evidence="3" id="KW-0813">Transport</keyword>
<dbReference type="Proteomes" id="UP001154282">
    <property type="component" value="Unassembled WGS sequence"/>
</dbReference>
<feature type="transmembrane region" description="Helical" evidence="8">
    <location>
        <begin position="35"/>
        <end position="57"/>
    </location>
</feature>
<comment type="similarity">
    <text evidence="2">Belongs to the major facilitator superfamily. Sugar transporter (TC 2.A.1.1) family.</text>
</comment>
<proteinExistence type="inferred from homology"/>
<keyword evidence="10" id="KW-1185">Reference proteome</keyword>
<feature type="compositionally biased region" description="Pro residues" evidence="7">
    <location>
        <begin position="126"/>
        <end position="135"/>
    </location>
</feature>
<feature type="transmembrane region" description="Helical" evidence="8">
    <location>
        <begin position="64"/>
        <end position="83"/>
    </location>
</feature>
<evidence type="ECO:0000256" key="5">
    <source>
        <dbReference type="ARBA" id="ARBA00022989"/>
    </source>
</evidence>
<organism evidence="9 10">
    <name type="scientific">Linum tenue</name>
    <dbReference type="NCBI Taxonomy" id="586396"/>
    <lineage>
        <taxon>Eukaryota</taxon>
        <taxon>Viridiplantae</taxon>
        <taxon>Streptophyta</taxon>
        <taxon>Embryophyta</taxon>
        <taxon>Tracheophyta</taxon>
        <taxon>Spermatophyta</taxon>
        <taxon>Magnoliopsida</taxon>
        <taxon>eudicotyledons</taxon>
        <taxon>Gunneridae</taxon>
        <taxon>Pentapetalae</taxon>
        <taxon>rosids</taxon>
        <taxon>fabids</taxon>
        <taxon>Malpighiales</taxon>
        <taxon>Linaceae</taxon>
        <taxon>Linum</taxon>
    </lineage>
</organism>
<keyword evidence="5 8" id="KW-1133">Transmembrane helix</keyword>
<accession>A0AAV0LQ22</accession>
<sequence>MASKSPSRSSSVGINVIAFYAPLLFRTIGMGERASLMSAILTGAVGIGTAFLSMVIVDRVGRRPLFLFGGVLMFVSQMTHPPLPVVAASSLCRHRQSRRNLNAAPDSFRFSPNYFQISVHINPPESLSPPPPSPLPRLHFSPSSDSGRAVE</sequence>
<dbReference type="Gene3D" id="1.20.1250.20">
    <property type="entry name" value="MFS general substrate transporter like domains"/>
    <property type="match status" value="1"/>
</dbReference>
<evidence type="ECO:0000256" key="2">
    <source>
        <dbReference type="ARBA" id="ARBA00010992"/>
    </source>
</evidence>
<dbReference type="InterPro" id="IPR036259">
    <property type="entry name" value="MFS_trans_sf"/>
</dbReference>
<evidence type="ECO:0000313" key="10">
    <source>
        <dbReference type="Proteomes" id="UP001154282"/>
    </source>
</evidence>
<evidence type="ECO:0008006" key="11">
    <source>
        <dbReference type="Google" id="ProtNLM"/>
    </source>
</evidence>
<feature type="transmembrane region" description="Helical" evidence="8">
    <location>
        <begin position="12"/>
        <end position="29"/>
    </location>
</feature>
<evidence type="ECO:0000256" key="3">
    <source>
        <dbReference type="ARBA" id="ARBA00022448"/>
    </source>
</evidence>
<protein>
    <recommendedName>
        <fullName evidence="11">Major facilitator superfamily (MFS) profile domain-containing protein</fullName>
    </recommendedName>
</protein>
<evidence type="ECO:0000313" key="9">
    <source>
        <dbReference type="EMBL" id="CAI0436201.1"/>
    </source>
</evidence>
<feature type="region of interest" description="Disordered" evidence="7">
    <location>
        <begin position="124"/>
        <end position="151"/>
    </location>
</feature>
<keyword evidence="6 8" id="KW-0472">Membrane</keyword>
<dbReference type="InterPro" id="IPR005828">
    <property type="entry name" value="MFS_sugar_transport-like"/>
</dbReference>
<dbReference type="SUPFAM" id="SSF103473">
    <property type="entry name" value="MFS general substrate transporter"/>
    <property type="match status" value="1"/>
</dbReference>
<dbReference type="GO" id="GO:0016020">
    <property type="term" value="C:membrane"/>
    <property type="evidence" value="ECO:0007669"/>
    <property type="project" value="UniProtKB-SubCell"/>
</dbReference>
<name>A0AAV0LQ22_9ROSI</name>
<dbReference type="AlphaFoldDB" id="A0AAV0LQ22"/>
<evidence type="ECO:0000256" key="4">
    <source>
        <dbReference type="ARBA" id="ARBA00022692"/>
    </source>
</evidence>
<dbReference type="GO" id="GO:0015144">
    <property type="term" value="F:carbohydrate transmembrane transporter activity"/>
    <property type="evidence" value="ECO:0007669"/>
    <property type="project" value="InterPro"/>
</dbReference>
<dbReference type="PANTHER" id="PTHR23500">
    <property type="entry name" value="SOLUTE CARRIER FAMILY 2, FACILITATED GLUCOSE TRANSPORTER"/>
    <property type="match status" value="1"/>
</dbReference>
<evidence type="ECO:0000256" key="6">
    <source>
        <dbReference type="ARBA" id="ARBA00023136"/>
    </source>
</evidence>
<comment type="subcellular location">
    <subcellularLocation>
        <location evidence="1">Membrane</location>
    </subcellularLocation>
</comment>
<comment type="caution">
    <text evidence="9">The sequence shown here is derived from an EMBL/GenBank/DDBJ whole genome shotgun (WGS) entry which is preliminary data.</text>
</comment>
<dbReference type="Pfam" id="PF00083">
    <property type="entry name" value="Sugar_tr"/>
    <property type="match status" value="1"/>
</dbReference>
<keyword evidence="4 8" id="KW-0812">Transmembrane</keyword>